<comment type="subcellular location">
    <subcellularLocation>
        <location evidence="1">Cell membrane</location>
        <topology evidence="1">Multi-pass membrane protein</topology>
    </subcellularLocation>
</comment>
<dbReference type="SUPFAM" id="SSF81321">
    <property type="entry name" value="Family A G protein-coupled receptor-like"/>
    <property type="match status" value="1"/>
</dbReference>
<dbReference type="GO" id="GO:0032870">
    <property type="term" value="P:cellular response to hormone stimulus"/>
    <property type="evidence" value="ECO:0007669"/>
    <property type="project" value="TreeGrafter"/>
</dbReference>
<feature type="transmembrane region" description="Helical" evidence="8">
    <location>
        <begin position="59"/>
        <end position="80"/>
    </location>
</feature>
<comment type="caution">
    <text evidence="10">The sequence shown here is derived from an EMBL/GenBank/DDBJ whole genome shotgun (WGS) entry which is preliminary data.</text>
</comment>
<reference evidence="10" key="2">
    <citation type="submission" date="2020-11" db="EMBL/GenBank/DDBJ databases">
        <authorList>
            <person name="McCartney M.A."/>
            <person name="Auch B."/>
            <person name="Kono T."/>
            <person name="Mallez S."/>
            <person name="Becker A."/>
            <person name="Gohl D.M."/>
            <person name="Silverstein K.A.T."/>
            <person name="Koren S."/>
            <person name="Bechman K.B."/>
            <person name="Herman A."/>
            <person name="Abrahante J.E."/>
            <person name="Garbe J."/>
        </authorList>
    </citation>
    <scope>NUCLEOTIDE SEQUENCE</scope>
    <source>
        <strain evidence="10">Duluth1</strain>
        <tissue evidence="10">Whole animal</tissue>
    </source>
</reference>
<evidence type="ECO:0000256" key="8">
    <source>
        <dbReference type="SAM" id="Phobius"/>
    </source>
</evidence>
<accession>A0A9D4L4K2</accession>
<dbReference type="PROSITE" id="PS50262">
    <property type="entry name" value="G_PROTEIN_RECEP_F1_2"/>
    <property type="match status" value="1"/>
</dbReference>
<organism evidence="10 11">
    <name type="scientific">Dreissena polymorpha</name>
    <name type="common">Zebra mussel</name>
    <name type="synonym">Mytilus polymorpha</name>
    <dbReference type="NCBI Taxonomy" id="45954"/>
    <lineage>
        <taxon>Eukaryota</taxon>
        <taxon>Metazoa</taxon>
        <taxon>Spiralia</taxon>
        <taxon>Lophotrochozoa</taxon>
        <taxon>Mollusca</taxon>
        <taxon>Bivalvia</taxon>
        <taxon>Autobranchia</taxon>
        <taxon>Heteroconchia</taxon>
        <taxon>Euheterodonta</taxon>
        <taxon>Imparidentia</taxon>
        <taxon>Neoheterodontei</taxon>
        <taxon>Myida</taxon>
        <taxon>Dreissenoidea</taxon>
        <taxon>Dreissenidae</taxon>
        <taxon>Dreissena</taxon>
    </lineage>
</organism>
<dbReference type="GO" id="GO:0005886">
    <property type="term" value="C:plasma membrane"/>
    <property type="evidence" value="ECO:0007669"/>
    <property type="project" value="UniProtKB-SubCell"/>
</dbReference>
<keyword evidence="11" id="KW-1185">Reference proteome</keyword>
<dbReference type="Proteomes" id="UP000828390">
    <property type="component" value="Unassembled WGS sequence"/>
</dbReference>
<feature type="domain" description="G-protein coupled receptors family 1 profile" evidence="9">
    <location>
        <begin position="1"/>
        <end position="120"/>
    </location>
</feature>
<dbReference type="GO" id="GO:0042277">
    <property type="term" value="F:peptide binding"/>
    <property type="evidence" value="ECO:0007669"/>
    <property type="project" value="TreeGrafter"/>
</dbReference>
<keyword evidence="5 8" id="KW-0472">Membrane</keyword>
<evidence type="ECO:0000256" key="4">
    <source>
        <dbReference type="ARBA" id="ARBA00022989"/>
    </source>
</evidence>
<dbReference type="PANTHER" id="PTHR24241">
    <property type="entry name" value="NEUROPEPTIDE RECEPTOR-RELATED G-PROTEIN COUPLED RECEPTOR"/>
    <property type="match status" value="1"/>
</dbReference>
<protein>
    <recommendedName>
        <fullName evidence="9">G-protein coupled receptors family 1 profile domain-containing protein</fullName>
    </recommendedName>
</protein>
<evidence type="ECO:0000259" key="9">
    <source>
        <dbReference type="PROSITE" id="PS50262"/>
    </source>
</evidence>
<name>A0A9D4L4K2_DREPO</name>
<proteinExistence type="predicted"/>
<dbReference type="EMBL" id="JAIWYP010000003">
    <property type="protein sequence ID" value="KAH3851335.1"/>
    <property type="molecule type" value="Genomic_DNA"/>
</dbReference>
<keyword evidence="6" id="KW-0675">Receptor</keyword>
<keyword evidence="4 8" id="KW-1133">Transmembrane helix</keyword>
<dbReference type="PANTHER" id="PTHR24241:SF76">
    <property type="entry name" value="NEUROPEPTIDE SIFAMIDE RECEPTOR"/>
    <property type="match status" value="1"/>
</dbReference>
<evidence type="ECO:0000256" key="2">
    <source>
        <dbReference type="ARBA" id="ARBA00022475"/>
    </source>
</evidence>
<evidence type="ECO:0000256" key="6">
    <source>
        <dbReference type="ARBA" id="ARBA00023170"/>
    </source>
</evidence>
<dbReference type="CDD" id="cd00637">
    <property type="entry name" value="7tm_classA_rhodopsin-like"/>
    <property type="match status" value="1"/>
</dbReference>
<evidence type="ECO:0000256" key="3">
    <source>
        <dbReference type="ARBA" id="ARBA00022692"/>
    </source>
</evidence>
<feature type="transmembrane region" description="Helical" evidence="8">
    <location>
        <begin position="100"/>
        <end position="123"/>
    </location>
</feature>
<keyword evidence="3 8" id="KW-0812">Transmembrane</keyword>
<sequence length="144" mass="16661">MSNVTSSVDNAVAQSVDSDDTTNAQCDKNVMNEQSNISHSEWLRRRDAKKTNHNHAKRTTVMFALITAVFVLSYLPHLLLQIVTFLNPNFVTNMSFIGLVLYNTFIWCLFINNMANAYIYGFLVRRFRAEIRLLYGQILFCRRT</sequence>
<reference evidence="10" key="1">
    <citation type="journal article" date="2019" name="bioRxiv">
        <title>The Genome of the Zebra Mussel, Dreissena polymorpha: A Resource for Invasive Species Research.</title>
        <authorList>
            <person name="McCartney M.A."/>
            <person name="Auch B."/>
            <person name="Kono T."/>
            <person name="Mallez S."/>
            <person name="Zhang Y."/>
            <person name="Obille A."/>
            <person name="Becker A."/>
            <person name="Abrahante J.E."/>
            <person name="Garbe J."/>
            <person name="Badalamenti J.P."/>
            <person name="Herman A."/>
            <person name="Mangelson H."/>
            <person name="Liachko I."/>
            <person name="Sullivan S."/>
            <person name="Sone E.D."/>
            <person name="Koren S."/>
            <person name="Silverstein K.A.T."/>
            <person name="Beckman K.B."/>
            <person name="Gohl D.M."/>
        </authorList>
    </citation>
    <scope>NUCLEOTIDE SEQUENCE</scope>
    <source>
        <strain evidence="10">Duluth1</strain>
        <tissue evidence="10">Whole animal</tissue>
    </source>
</reference>
<dbReference type="GO" id="GO:0004930">
    <property type="term" value="F:G protein-coupled receptor activity"/>
    <property type="evidence" value="ECO:0007669"/>
    <property type="project" value="TreeGrafter"/>
</dbReference>
<evidence type="ECO:0000313" key="10">
    <source>
        <dbReference type="EMBL" id="KAH3851335.1"/>
    </source>
</evidence>
<evidence type="ECO:0000256" key="7">
    <source>
        <dbReference type="SAM" id="MobiDB-lite"/>
    </source>
</evidence>
<evidence type="ECO:0000256" key="5">
    <source>
        <dbReference type="ARBA" id="ARBA00023136"/>
    </source>
</evidence>
<gene>
    <name evidence="10" type="ORF">DPMN_093815</name>
</gene>
<evidence type="ECO:0000313" key="11">
    <source>
        <dbReference type="Proteomes" id="UP000828390"/>
    </source>
</evidence>
<feature type="region of interest" description="Disordered" evidence="7">
    <location>
        <begin position="1"/>
        <end position="25"/>
    </location>
</feature>
<keyword evidence="2" id="KW-1003">Cell membrane</keyword>
<dbReference type="Gene3D" id="1.20.1070.10">
    <property type="entry name" value="Rhodopsin 7-helix transmembrane proteins"/>
    <property type="match status" value="1"/>
</dbReference>
<evidence type="ECO:0000256" key="1">
    <source>
        <dbReference type="ARBA" id="ARBA00004651"/>
    </source>
</evidence>
<dbReference type="AlphaFoldDB" id="A0A9D4L4K2"/>
<dbReference type="InterPro" id="IPR017452">
    <property type="entry name" value="GPCR_Rhodpsn_7TM"/>
</dbReference>